<keyword evidence="14" id="KW-1185">Reference proteome</keyword>
<dbReference type="SMART" id="SM00388">
    <property type="entry name" value="HisKA"/>
    <property type="match status" value="1"/>
</dbReference>
<keyword evidence="13" id="KW-0067">ATP-binding</keyword>
<comment type="subcellular location">
    <subcellularLocation>
        <location evidence="2">Cell membrane</location>
    </subcellularLocation>
</comment>
<dbReference type="InterPro" id="IPR050428">
    <property type="entry name" value="TCS_sensor_his_kinase"/>
</dbReference>
<dbReference type="InterPro" id="IPR003661">
    <property type="entry name" value="HisK_dim/P_dom"/>
</dbReference>
<evidence type="ECO:0000256" key="2">
    <source>
        <dbReference type="ARBA" id="ARBA00004236"/>
    </source>
</evidence>
<dbReference type="CDD" id="cd00082">
    <property type="entry name" value="HisKA"/>
    <property type="match status" value="1"/>
</dbReference>
<dbReference type="InterPro" id="IPR005467">
    <property type="entry name" value="His_kinase_dom"/>
</dbReference>
<evidence type="ECO:0000256" key="5">
    <source>
        <dbReference type="ARBA" id="ARBA00022679"/>
    </source>
</evidence>
<organism evidence="13 14">
    <name type="scientific">Kineococcus mangrovi</name>
    <dbReference type="NCBI Taxonomy" id="1660183"/>
    <lineage>
        <taxon>Bacteria</taxon>
        <taxon>Bacillati</taxon>
        <taxon>Actinomycetota</taxon>
        <taxon>Actinomycetes</taxon>
        <taxon>Kineosporiales</taxon>
        <taxon>Kineosporiaceae</taxon>
        <taxon>Kineococcus</taxon>
    </lineage>
</organism>
<feature type="domain" description="HAMP" evidence="12">
    <location>
        <begin position="180"/>
        <end position="232"/>
    </location>
</feature>
<dbReference type="InterPro" id="IPR036097">
    <property type="entry name" value="HisK_dim/P_sf"/>
</dbReference>
<evidence type="ECO:0000256" key="4">
    <source>
        <dbReference type="ARBA" id="ARBA00022553"/>
    </source>
</evidence>
<dbReference type="InterPro" id="IPR003594">
    <property type="entry name" value="HATPase_dom"/>
</dbReference>
<keyword evidence="4" id="KW-0597">Phosphoprotein</keyword>
<gene>
    <name evidence="13" type="ORF">AB2L28_04275</name>
</gene>
<keyword evidence="7" id="KW-0418">Kinase</keyword>
<dbReference type="PANTHER" id="PTHR45436">
    <property type="entry name" value="SENSOR HISTIDINE KINASE YKOH"/>
    <property type="match status" value="1"/>
</dbReference>
<dbReference type="SUPFAM" id="SSF55874">
    <property type="entry name" value="ATPase domain of HSP90 chaperone/DNA topoisomerase II/histidine kinase"/>
    <property type="match status" value="1"/>
</dbReference>
<dbReference type="SUPFAM" id="SSF158472">
    <property type="entry name" value="HAMP domain-like"/>
    <property type="match status" value="1"/>
</dbReference>
<dbReference type="PANTHER" id="PTHR45436:SF5">
    <property type="entry name" value="SENSOR HISTIDINE KINASE TRCS"/>
    <property type="match status" value="1"/>
</dbReference>
<dbReference type="Pfam" id="PF00512">
    <property type="entry name" value="HisKA"/>
    <property type="match status" value="1"/>
</dbReference>
<dbReference type="Proteomes" id="UP001566476">
    <property type="component" value="Unassembled WGS sequence"/>
</dbReference>
<evidence type="ECO:0000313" key="14">
    <source>
        <dbReference type="Proteomes" id="UP001566476"/>
    </source>
</evidence>
<keyword evidence="5" id="KW-0808">Transferase</keyword>
<dbReference type="InterPro" id="IPR003660">
    <property type="entry name" value="HAMP_dom"/>
</dbReference>
<comment type="caution">
    <text evidence="13">The sequence shown here is derived from an EMBL/GenBank/DDBJ whole genome shotgun (WGS) entry which is preliminary data.</text>
</comment>
<keyword evidence="8" id="KW-1133">Transmembrane helix</keyword>
<keyword evidence="6" id="KW-0812">Transmembrane</keyword>
<keyword evidence="9" id="KW-0902">Two-component regulatory system</keyword>
<evidence type="ECO:0000256" key="3">
    <source>
        <dbReference type="ARBA" id="ARBA00012438"/>
    </source>
</evidence>
<evidence type="ECO:0000313" key="13">
    <source>
        <dbReference type="EMBL" id="MEZ0491447.1"/>
    </source>
</evidence>
<dbReference type="SMART" id="SM00304">
    <property type="entry name" value="HAMP"/>
    <property type="match status" value="2"/>
</dbReference>
<dbReference type="EC" id="2.7.13.3" evidence="3"/>
<evidence type="ECO:0000259" key="12">
    <source>
        <dbReference type="PROSITE" id="PS50885"/>
    </source>
</evidence>
<dbReference type="PROSITE" id="PS50109">
    <property type="entry name" value="HIS_KIN"/>
    <property type="match status" value="1"/>
</dbReference>
<dbReference type="SUPFAM" id="SSF47384">
    <property type="entry name" value="Homodimeric domain of signal transducing histidine kinase"/>
    <property type="match status" value="1"/>
</dbReference>
<reference evidence="13 14" key="1">
    <citation type="submission" date="2024-07" db="EMBL/GenBank/DDBJ databases">
        <authorList>
            <person name="Thanompreechachai J."/>
            <person name="Duangmal K."/>
        </authorList>
    </citation>
    <scope>NUCLEOTIDE SEQUENCE [LARGE SCALE GENOMIC DNA]</scope>
    <source>
        <strain evidence="13 14">TBRC 1896</strain>
    </source>
</reference>
<evidence type="ECO:0000256" key="8">
    <source>
        <dbReference type="ARBA" id="ARBA00022989"/>
    </source>
</evidence>
<dbReference type="PRINTS" id="PR00344">
    <property type="entry name" value="BCTRLSENSOR"/>
</dbReference>
<evidence type="ECO:0000259" key="11">
    <source>
        <dbReference type="PROSITE" id="PS50109"/>
    </source>
</evidence>
<dbReference type="Pfam" id="PF02518">
    <property type="entry name" value="HATPase_c"/>
    <property type="match status" value="1"/>
</dbReference>
<keyword evidence="10" id="KW-0472">Membrane</keyword>
<dbReference type="GO" id="GO:0005524">
    <property type="term" value="F:ATP binding"/>
    <property type="evidence" value="ECO:0007669"/>
    <property type="project" value="UniProtKB-KW"/>
</dbReference>
<comment type="catalytic activity">
    <reaction evidence="1">
        <text>ATP + protein L-histidine = ADP + protein N-phospho-L-histidine.</text>
        <dbReference type="EC" id="2.7.13.3"/>
    </reaction>
</comment>
<dbReference type="Pfam" id="PF00672">
    <property type="entry name" value="HAMP"/>
    <property type="match status" value="1"/>
</dbReference>
<evidence type="ECO:0000256" key="7">
    <source>
        <dbReference type="ARBA" id="ARBA00022777"/>
    </source>
</evidence>
<dbReference type="Gene3D" id="3.30.565.10">
    <property type="entry name" value="Histidine kinase-like ATPase, C-terminal domain"/>
    <property type="match status" value="1"/>
</dbReference>
<evidence type="ECO:0000256" key="6">
    <source>
        <dbReference type="ARBA" id="ARBA00022692"/>
    </source>
</evidence>
<dbReference type="EMBL" id="JBGGTQ010000002">
    <property type="protein sequence ID" value="MEZ0491447.1"/>
    <property type="molecule type" value="Genomic_DNA"/>
</dbReference>
<evidence type="ECO:0000256" key="10">
    <source>
        <dbReference type="ARBA" id="ARBA00023136"/>
    </source>
</evidence>
<evidence type="ECO:0000256" key="1">
    <source>
        <dbReference type="ARBA" id="ARBA00000085"/>
    </source>
</evidence>
<dbReference type="SMART" id="SM00387">
    <property type="entry name" value="HATPase_c"/>
    <property type="match status" value="1"/>
</dbReference>
<name>A0ABV4HYF2_9ACTN</name>
<proteinExistence type="predicted"/>
<sequence length="450" mass="46629">MTLGLRARVTLMFATGATLLAVTGAVTTYTTARSYLLSQREQSATRQAFADASFVRDGLGTSGVAVSDVLGAVTAPAGAEILVDRGGQRFSTTLDVSIDDLPEALTSSVGSRSAAVAWTEVGGKPVLAVGLPLPAVGADFYEVSSVGELAQTLTTLQVALGACALLTALGGAGLGSWTSRRALAPLHRVARTAAVIAGGEVGTRLPTTEDPDLATIVGSFNSMVDALEEQIAREARFSADVSHELRSPLTTLVTGVDLLKRRREELPDRSRQALDLVGRELDRFARTLDDLLELAVLESGAGTRERTPVDLGDLAGQVLRERSCALVLDRPEGPVPVVVDKQQISRVVVNLLDNADRYAGGATGVRVLARAGDALLVVDDAGPGVEEADRDRIFDRFARAGSRGALPGAGLGLSLVAETAKAHGGAVWCSVPPGGGARFVLRLPLAGGPS</sequence>
<feature type="domain" description="Histidine kinase" evidence="11">
    <location>
        <begin position="240"/>
        <end position="447"/>
    </location>
</feature>
<dbReference type="RefSeq" id="WP_370717491.1">
    <property type="nucleotide sequence ID" value="NZ_JBGGTQ010000002.1"/>
</dbReference>
<dbReference type="InterPro" id="IPR036890">
    <property type="entry name" value="HATPase_C_sf"/>
</dbReference>
<evidence type="ECO:0000256" key="9">
    <source>
        <dbReference type="ARBA" id="ARBA00023012"/>
    </source>
</evidence>
<accession>A0ABV4HYF2</accession>
<dbReference type="CDD" id="cd00075">
    <property type="entry name" value="HATPase"/>
    <property type="match status" value="1"/>
</dbReference>
<protein>
    <recommendedName>
        <fullName evidence="3">histidine kinase</fullName>
        <ecNumber evidence="3">2.7.13.3</ecNumber>
    </recommendedName>
</protein>
<dbReference type="CDD" id="cd06225">
    <property type="entry name" value="HAMP"/>
    <property type="match status" value="1"/>
</dbReference>
<dbReference type="Gene3D" id="6.10.340.10">
    <property type="match status" value="1"/>
</dbReference>
<dbReference type="PROSITE" id="PS50885">
    <property type="entry name" value="HAMP"/>
    <property type="match status" value="1"/>
</dbReference>
<dbReference type="Gene3D" id="1.10.287.130">
    <property type="match status" value="1"/>
</dbReference>
<keyword evidence="13" id="KW-0547">Nucleotide-binding</keyword>
<dbReference type="InterPro" id="IPR004358">
    <property type="entry name" value="Sig_transdc_His_kin-like_C"/>
</dbReference>